<feature type="signal peptide" evidence="1">
    <location>
        <begin position="1"/>
        <end position="20"/>
    </location>
</feature>
<reference evidence="2 3" key="1">
    <citation type="submission" date="2019-03" db="EMBL/GenBank/DDBJ databases">
        <title>Above-ground endophytic microbial communities from plants in different locations in the United States.</title>
        <authorList>
            <person name="Frank C."/>
        </authorList>
    </citation>
    <scope>NUCLEOTIDE SEQUENCE [LARGE SCALE GENOMIC DNA]</scope>
    <source>
        <strain evidence="2 3">LP_13_YM</strain>
    </source>
</reference>
<dbReference type="EMBL" id="SMCS01000002">
    <property type="protein sequence ID" value="TCV96217.1"/>
    <property type="molecule type" value="Genomic_DNA"/>
</dbReference>
<dbReference type="Pfam" id="PF26178">
    <property type="entry name" value="PI-PLC_cat"/>
    <property type="match status" value="1"/>
</dbReference>
<evidence type="ECO:0000313" key="2">
    <source>
        <dbReference type="EMBL" id="TCV96217.1"/>
    </source>
</evidence>
<dbReference type="InterPro" id="IPR017946">
    <property type="entry name" value="PLC-like_Pdiesterase_TIM-brl"/>
</dbReference>
<evidence type="ECO:0008006" key="4">
    <source>
        <dbReference type="Google" id="ProtNLM"/>
    </source>
</evidence>
<gene>
    <name evidence="2" type="ORF">EC912_102567</name>
</gene>
<dbReference type="AlphaFoldDB" id="A0A4R3YTF5"/>
<name>A0A4R3YTF5_9GAMM</name>
<dbReference type="SUPFAM" id="SSF51695">
    <property type="entry name" value="PLC-like phosphodiesterases"/>
    <property type="match status" value="1"/>
</dbReference>
<evidence type="ECO:0000256" key="1">
    <source>
        <dbReference type="SAM" id="SignalP"/>
    </source>
</evidence>
<keyword evidence="3" id="KW-1185">Reference proteome</keyword>
<evidence type="ECO:0000313" key="3">
    <source>
        <dbReference type="Proteomes" id="UP000295645"/>
    </source>
</evidence>
<accession>A0A4R3YTF5</accession>
<comment type="caution">
    <text evidence="2">The sequence shown here is derived from an EMBL/GenBank/DDBJ whole genome shotgun (WGS) entry which is preliminary data.</text>
</comment>
<dbReference type="PANTHER" id="PTHR13593:SF140">
    <property type="entry name" value="PLC-LIKE PHOSPHODIESTERASE"/>
    <property type="match status" value="1"/>
</dbReference>
<dbReference type="InterPro" id="IPR051057">
    <property type="entry name" value="PI-PLC_domain"/>
</dbReference>
<dbReference type="OrthoDB" id="6402666at2"/>
<dbReference type="GO" id="GO:0008081">
    <property type="term" value="F:phosphoric diester hydrolase activity"/>
    <property type="evidence" value="ECO:0007669"/>
    <property type="project" value="InterPro"/>
</dbReference>
<feature type="chain" id="PRO_5020348360" description="Calcium-dependent phosphoinositide phospholipase C" evidence="1">
    <location>
        <begin position="21"/>
        <end position="305"/>
    </location>
</feature>
<sequence length="305" mass="34577">MKRLLLLLALGFATATQTMATEIQDLDRRYDQYTWLTTHNAFNVGFGGNQNRSIPEQLGDGVRGLMIDIHDDNGRAIVCHSCYTGGPYFADVLGKQIVPFLHANPEAVVMIHLDDFASRETLHREFDNVPGLAPLTFNPDTWKTDQWPTLRQMIATGQRLLIFDIPKNTQTNTGDYETPDGNVHVMAGDEATVENYWSLGLTQWMHDFSCYSRWKPRIPLTTGTVAWEDKSWNRLFVMNQFHGVAFTADAKFDNSMEALMDRFENYCFPAAGRKPNYVAIDRYDIGDGKAFVKALNEGTIGPREH</sequence>
<keyword evidence="1" id="KW-0732">Signal</keyword>
<dbReference type="PANTHER" id="PTHR13593">
    <property type="match status" value="1"/>
</dbReference>
<proteinExistence type="predicted"/>
<dbReference type="GO" id="GO:0006629">
    <property type="term" value="P:lipid metabolic process"/>
    <property type="evidence" value="ECO:0007669"/>
    <property type="project" value="InterPro"/>
</dbReference>
<dbReference type="Proteomes" id="UP000295645">
    <property type="component" value="Unassembled WGS sequence"/>
</dbReference>
<dbReference type="Gene3D" id="3.20.20.190">
    <property type="entry name" value="Phosphatidylinositol (PI) phosphodiesterase"/>
    <property type="match status" value="1"/>
</dbReference>
<dbReference type="RefSeq" id="WP_132142418.1">
    <property type="nucleotide sequence ID" value="NZ_SMCS01000002.1"/>
</dbReference>
<protein>
    <recommendedName>
        <fullName evidence="4">Calcium-dependent phosphoinositide phospholipase C</fullName>
    </recommendedName>
</protein>
<organism evidence="2 3">
    <name type="scientific">Luteibacter rhizovicinus</name>
    <dbReference type="NCBI Taxonomy" id="242606"/>
    <lineage>
        <taxon>Bacteria</taxon>
        <taxon>Pseudomonadati</taxon>
        <taxon>Pseudomonadota</taxon>
        <taxon>Gammaproteobacteria</taxon>
        <taxon>Lysobacterales</taxon>
        <taxon>Rhodanobacteraceae</taxon>
        <taxon>Luteibacter</taxon>
    </lineage>
</organism>